<keyword evidence="1" id="KW-0808">Transferase</keyword>
<evidence type="ECO:0000313" key="7">
    <source>
        <dbReference type="EMBL" id="GBG59321.1"/>
    </source>
</evidence>
<dbReference type="InterPro" id="IPR043128">
    <property type="entry name" value="Rev_trsase/Diguanyl_cyclase"/>
</dbReference>
<keyword evidence="8" id="KW-1185">Reference proteome</keyword>
<comment type="caution">
    <text evidence="7">The sequence shown here is derived from an EMBL/GenBank/DDBJ whole genome shotgun (WGS) entry which is preliminary data.</text>
</comment>
<proteinExistence type="predicted"/>
<feature type="compositionally biased region" description="Acidic residues" evidence="5">
    <location>
        <begin position="429"/>
        <end position="444"/>
    </location>
</feature>
<feature type="compositionally biased region" description="Acidic residues" evidence="5">
    <location>
        <begin position="456"/>
        <end position="475"/>
    </location>
</feature>
<evidence type="ECO:0000256" key="2">
    <source>
        <dbReference type="ARBA" id="ARBA00022695"/>
    </source>
</evidence>
<evidence type="ECO:0000256" key="3">
    <source>
        <dbReference type="ARBA" id="ARBA00022722"/>
    </source>
</evidence>
<dbReference type="InterPro" id="IPR043502">
    <property type="entry name" value="DNA/RNA_pol_sf"/>
</dbReference>
<dbReference type="GO" id="GO:0004519">
    <property type="term" value="F:endonuclease activity"/>
    <property type="evidence" value="ECO:0007669"/>
    <property type="project" value="UniProtKB-KW"/>
</dbReference>
<organism evidence="7 8">
    <name type="scientific">Chara braunii</name>
    <name type="common">Braun's stonewort</name>
    <dbReference type="NCBI Taxonomy" id="69332"/>
    <lineage>
        <taxon>Eukaryota</taxon>
        <taxon>Viridiplantae</taxon>
        <taxon>Streptophyta</taxon>
        <taxon>Charophyceae</taxon>
        <taxon>Charales</taxon>
        <taxon>Characeae</taxon>
        <taxon>Chara</taxon>
    </lineage>
</organism>
<keyword evidence="4" id="KW-0378">Hydrolase</keyword>
<dbReference type="InterPro" id="IPR021109">
    <property type="entry name" value="Peptidase_aspartic_dom_sf"/>
</dbReference>
<evidence type="ECO:0000313" key="8">
    <source>
        <dbReference type="Proteomes" id="UP000265515"/>
    </source>
</evidence>
<dbReference type="EMBL" id="BFEA01000003">
    <property type="protein sequence ID" value="GBG59321.1"/>
    <property type="molecule type" value="Genomic_DNA"/>
</dbReference>
<dbReference type="InterPro" id="IPR000477">
    <property type="entry name" value="RT_dom"/>
</dbReference>
<dbReference type="Gene3D" id="3.30.70.270">
    <property type="match status" value="1"/>
</dbReference>
<dbReference type="Proteomes" id="UP000265515">
    <property type="component" value="Unassembled WGS sequence"/>
</dbReference>
<dbReference type="PANTHER" id="PTHR37984:SF5">
    <property type="entry name" value="PROTEIN NYNRIN-LIKE"/>
    <property type="match status" value="1"/>
</dbReference>
<evidence type="ECO:0000256" key="1">
    <source>
        <dbReference type="ARBA" id="ARBA00022679"/>
    </source>
</evidence>
<dbReference type="Gene3D" id="2.40.70.10">
    <property type="entry name" value="Acid Proteases"/>
    <property type="match status" value="1"/>
</dbReference>
<dbReference type="Pfam" id="PF00078">
    <property type="entry name" value="RVT_1"/>
    <property type="match status" value="1"/>
</dbReference>
<name>A0A388JNG7_CHABU</name>
<dbReference type="Gramene" id="GBG59321">
    <property type="protein sequence ID" value="GBG59321"/>
    <property type="gene ID" value="CBR_g32333"/>
</dbReference>
<dbReference type="PANTHER" id="PTHR37984">
    <property type="entry name" value="PROTEIN CBG26694"/>
    <property type="match status" value="1"/>
</dbReference>
<feature type="domain" description="Reverse transcriptase" evidence="6">
    <location>
        <begin position="211"/>
        <end position="268"/>
    </location>
</feature>
<keyword evidence="4" id="KW-0255">Endonuclease</keyword>
<dbReference type="GO" id="GO:0016779">
    <property type="term" value="F:nucleotidyltransferase activity"/>
    <property type="evidence" value="ECO:0007669"/>
    <property type="project" value="UniProtKB-KW"/>
</dbReference>
<keyword evidence="2" id="KW-0548">Nucleotidyltransferase</keyword>
<protein>
    <recommendedName>
        <fullName evidence="6">Reverse transcriptase domain-containing protein</fullName>
    </recommendedName>
</protein>
<dbReference type="SUPFAM" id="SSF56672">
    <property type="entry name" value="DNA/RNA polymerases"/>
    <property type="match status" value="1"/>
</dbReference>
<evidence type="ECO:0000256" key="5">
    <source>
        <dbReference type="SAM" id="MobiDB-lite"/>
    </source>
</evidence>
<sequence length="507" mass="57279">MLTEKDQLVSADEEKIKTVGRMTNVAFRLGKAHALGDVVVLDVNTYDVLFGLPALVALRANLDFERRLIVLRNTGGKLYVVPMRLTLRTTTNVTPRVSPMMVGTLRVITWDNFADDGQPSKDTDSSDEDNPVILEMAQQRTYYPMQRANTRSLSLADQSLQRTQAMIMGEPLVQILRMVDSLEPPRTLYEAGDERNIPELVNKTRLIQGMINFCVIVYMDDILVYSETYHGHAQHIEWTLGALRDVGFKIALEKSEFFLSEISFLGYVVTRGGLRPDSRKVAAVKDAPVPMSVTHLTWTRDVEHRAWVAYMELLIIQAWRTEVEGDLLGFLFGSVRPDYRQQIVQELTIPLTQLVDDLPLDIISQSDESPVPHVSSRTLTPYLQWSACLEELAGNNNPPSHQPYLDPRGIIDLAFFQPRTASEDEVIALEEEEEENEEGSEEKDEAPNEGSYSEHSDDEEEEEVEEEESEWETLGEEAARGRRGGGSRGGAEERRNRRRQAAAGSRK</sequence>
<dbReference type="InterPro" id="IPR050951">
    <property type="entry name" value="Retrovirus_Pol_polyprotein"/>
</dbReference>
<feature type="region of interest" description="Disordered" evidence="5">
    <location>
        <begin position="429"/>
        <end position="507"/>
    </location>
</feature>
<reference evidence="7 8" key="1">
    <citation type="journal article" date="2018" name="Cell">
        <title>The Chara Genome: Secondary Complexity and Implications for Plant Terrestrialization.</title>
        <authorList>
            <person name="Nishiyama T."/>
            <person name="Sakayama H."/>
            <person name="Vries J.D."/>
            <person name="Buschmann H."/>
            <person name="Saint-Marcoux D."/>
            <person name="Ullrich K.K."/>
            <person name="Haas F.B."/>
            <person name="Vanderstraeten L."/>
            <person name="Becker D."/>
            <person name="Lang D."/>
            <person name="Vosolsobe S."/>
            <person name="Rombauts S."/>
            <person name="Wilhelmsson P.K.I."/>
            <person name="Janitza P."/>
            <person name="Kern R."/>
            <person name="Heyl A."/>
            <person name="Rumpler F."/>
            <person name="Villalobos L.I.A.C."/>
            <person name="Clay J.M."/>
            <person name="Skokan R."/>
            <person name="Toyoda A."/>
            <person name="Suzuki Y."/>
            <person name="Kagoshima H."/>
            <person name="Schijlen E."/>
            <person name="Tajeshwar N."/>
            <person name="Catarino B."/>
            <person name="Hetherington A.J."/>
            <person name="Saltykova A."/>
            <person name="Bonnot C."/>
            <person name="Breuninger H."/>
            <person name="Symeonidi A."/>
            <person name="Radhakrishnan G.V."/>
            <person name="Van Nieuwerburgh F."/>
            <person name="Deforce D."/>
            <person name="Chang C."/>
            <person name="Karol K.G."/>
            <person name="Hedrich R."/>
            <person name="Ulvskov P."/>
            <person name="Glockner G."/>
            <person name="Delwiche C.F."/>
            <person name="Petrasek J."/>
            <person name="Van de Peer Y."/>
            <person name="Friml J."/>
            <person name="Beilby M."/>
            <person name="Dolan L."/>
            <person name="Kohara Y."/>
            <person name="Sugano S."/>
            <person name="Fujiyama A."/>
            <person name="Delaux P.-M."/>
            <person name="Quint M."/>
            <person name="TheiBen G."/>
            <person name="Hagemann M."/>
            <person name="Harholt J."/>
            <person name="Dunand C."/>
            <person name="Zachgo S."/>
            <person name="Langdale J."/>
            <person name="Maumus F."/>
            <person name="Straeten D.V.D."/>
            <person name="Gould S.B."/>
            <person name="Rensing S.A."/>
        </authorList>
    </citation>
    <scope>NUCLEOTIDE SEQUENCE [LARGE SCALE GENOMIC DNA]</scope>
    <source>
        <strain evidence="7 8">S276</strain>
    </source>
</reference>
<dbReference type="OrthoDB" id="10047254at2759"/>
<evidence type="ECO:0000256" key="4">
    <source>
        <dbReference type="ARBA" id="ARBA00022759"/>
    </source>
</evidence>
<dbReference type="AlphaFoldDB" id="A0A388JNG7"/>
<feature type="compositionally biased region" description="Basic residues" evidence="5">
    <location>
        <begin position="496"/>
        <end position="507"/>
    </location>
</feature>
<gene>
    <name evidence="7" type="ORF">CBR_g32333</name>
</gene>
<keyword evidence="3" id="KW-0540">Nuclease</keyword>
<accession>A0A388JNG7</accession>
<evidence type="ECO:0000259" key="6">
    <source>
        <dbReference type="Pfam" id="PF00078"/>
    </source>
</evidence>